<evidence type="ECO:0000259" key="8">
    <source>
        <dbReference type="Pfam" id="PF02879"/>
    </source>
</evidence>
<protein>
    <submittedName>
        <fullName evidence="10">Phosphomannomutase</fullName>
    </submittedName>
</protein>
<dbReference type="InterPro" id="IPR005844">
    <property type="entry name" value="A-D-PHexomutase_a/b/a-I"/>
</dbReference>
<keyword evidence="5" id="KW-0460">Magnesium</keyword>
<dbReference type="InterPro" id="IPR005846">
    <property type="entry name" value="A-D-PHexomutase_a/b/a-III"/>
</dbReference>
<dbReference type="GO" id="GO:0046872">
    <property type="term" value="F:metal ion binding"/>
    <property type="evidence" value="ECO:0007669"/>
    <property type="project" value="UniProtKB-KW"/>
</dbReference>
<keyword evidence="4" id="KW-0479">Metal-binding</keyword>
<evidence type="ECO:0000259" key="7">
    <source>
        <dbReference type="Pfam" id="PF02878"/>
    </source>
</evidence>
<evidence type="ECO:0000259" key="9">
    <source>
        <dbReference type="Pfam" id="PF02880"/>
    </source>
</evidence>
<evidence type="ECO:0000256" key="1">
    <source>
        <dbReference type="ARBA" id="ARBA00001946"/>
    </source>
</evidence>
<dbReference type="PANTHER" id="PTHR43771:SF2">
    <property type="entry name" value="PHOSPHOMANNOMUTASE_PHOSPHOGLUCOMUTASE"/>
    <property type="match status" value="1"/>
</dbReference>
<dbReference type="GO" id="GO:0005975">
    <property type="term" value="P:carbohydrate metabolic process"/>
    <property type="evidence" value="ECO:0007669"/>
    <property type="project" value="InterPro"/>
</dbReference>
<proteinExistence type="inferred from homology"/>
<dbReference type="InterPro" id="IPR016055">
    <property type="entry name" value="A-D-PHexomutase_a/b/a-I/II/III"/>
</dbReference>
<dbReference type="AlphaFoldDB" id="A0A0G1B910"/>
<dbReference type="EMBL" id="LCDA01000005">
    <property type="protein sequence ID" value="KKS42811.1"/>
    <property type="molecule type" value="Genomic_DNA"/>
</dbReference>
<dbReference type="Pfam" id="PF02880">
    <property type="entry name" value="PGM_PMM_III"/>
    <property type="match status" value="1"/>
</dbReference>
<feature type="domain" description="Alpha-D-phosphohexomutase alpha/beta/alpha" evidence="9">
    <location>
        <begin position="256"/>
        <end position="364"/>
    </location>
</feature>
<evidence type="ECO:0000256" key="3">
    <source>
        <dbReference type="ARBA" id="ARBA00022553"/>
    </source>
</evidence>
<dbReference type="PRINTS" id="PR00509">
    <property type="entry name" value="PGMPMM"/>
</dbReference>
<feature type="domain" description="Alpha-D-phosphohexomutase alpha/beta/alpha" evidence="7">
    <location>
        <begin position="9"/>
        <end position="136"/>
    </location>
</feature>
<evidence type="ECO:0000313" key="10">
    <source>
        <dbReference type="EMBL" id="KKS42811.1"/>
    </source>
</evidence>
<dbReference type="GO" id="GO:0016868">
    <property type="term" value="F:intramolecular phosphotransferase activity"/>
    <property type="evidence" value="ECO:0007669"/>
    <property type="project" value="InterPro"/>
</dbReference>
<dbReference type="InterPro" id="IPR005841">
    <property type="entry name" value="Alpha-D-phosphohexomutase_SF"/>
</dbReference>
<dbReference type="Gene3D" id="3.40.120.10">
    <property type="entry name" value="Alpha-D-Glucose-1,6-Bisphosphate, subunit A, domain 3"/>
    <property type="match status" value="3"/>
</dbReference>
<comment type="cofactor">
    <cofactor evidence="1">
        <name>Mg(2+)</name>
        <dbReference type="ChEBI" id="CHEBI:18420"/>
    </cofactor>
</comment>
<dbReference type="SUPFAM" id="SSF55957">
    <property type="entry name" value="Phosphoglucomutase, C-terminal domain"/>
    <property type="match status" value="1"/>
</dbReference>
<dbReference type="CDD" id="cd03089">
    <property type="entry name" value="PMM_PGM"/>
    <property type="match status" value="1"/>
</dbReference>
<dbReference type="Pfam" id="PF02878">
    <property type="entry name" value="PGM_PMM_I"/>
    <property type="match status" value="1"/>
</dbReference>
<dbReference type="InterPro" id="IPR005845">
    <property type="entry name" value="A-D-PHexomutase_a/b/a-II"/>
</dbReference>
<evidence type="ECO:0000256" key="6">
    <source>
        <dbReference type="ARBA" id="ARBA00023235"/>
    </source>
</evidence>
<dbReference type="InterPro" id="IPR036900">
    <property type="entry name" value="A-D-PHexomutase_C_sf"/>
</dbReference>
<dbReference type="SUPFAM" id="SSF53738">
    <property type="entry name" value="Phosphoglucomutase, first 3 domains"/>
    <property type="match status" value="3"/>
</dbReference>
<reference evidence="10 11" key="1">
    <citation type="journal article" date="2015" name="Nature">
        <title>rRNA introns, odd ribosomes, and small enigmatic genomes across a large radiation of phyla.</title>
        <authorList>
            <person name="Brown C.T."/>
            <person name="Hug L.A."/>
            <person name="Thomas B.C."/>
            <person name="Sharon I."/>
            <person name="Castelle C.J."/>
            <person name="Singh A."/>
            <person name="Wilkins M.J."/>
            <person name="Williams K.H."/>
            <person name="Banfield J.F."/>
        </authorList>
    </citation>
    <scope>NUCLEOTIDE SEQUENCE [LARGE SCALE GENOMIC DNA]</scope>
</reference>
<comment type="similarity">
    <text evidence="2">Belongs to the phosphohexose mutase family.</text>
</comment>
<evidence type="ECO:0000313" key="11">
    <source>
        <dbReference type="Proteomes" id="UP000033854"/>
    </source>
</evidence>
<comment type="caution">
    <text evidence="10">The sequence shown here is derived from an EMBL/GenBank/DDBJ whole genome shotgun (WGS) entry which is preliminary data.</text>
</comment>
<dbReference type="Gene3D" id="3.30.310.50">
    <property type="entry name" value="Alpha-D-phosphohexomutase, C-terminal domain"/>
    <property type="match status" value="1"/>
</dbReference>
<gene>
    <name evidence="10" type="ORF">UV06_C0005G0005</name>
</gene>
<dbReference type="Pfam" id="PF02879">
    <property type="entry name" value="PGM_PMM_II"/>
    <property type="match status" value="1"/>
</dbReference>
<feature type="domain" description="Alpha-D-phosphohexomutase alpha/beta/alpha" evidence="8">
    <location>
        <begin position="154"/>
        <end position="250"/>
    </location>
</feature>
<organism evidence="10 11">
    <name type="scientific">Candidatus Collierbacteria bacterium GW2011_GWA2_42_17</name>
    <dbReference type="NCBI Taxonomy" id="1618378"/>
    <lineage>
        <taxon>Bacteria</taxon>
        <taxon>Candidatus Collieribacteriota</taxon>
    </lineage>
</organism>
<evidence type="ECO:0000256" key="5">
    <source>
        <dbReference type="ARBA" id="ARBA00022842"/>
    </source>
</evidence>
<evidence type="ECO:0000256" key="4">
    <source>
        <dbReference type="ARBA" id="ARBA00022723"/>
    </source>
</evidence>
<dbReference type="PANTHER" id="PTHR43771">
    <property type="entry name" value="PHOSPHOMANNOMUTASE"/>
    <property type="match status" value="1"/>
</dbReference>
<sequence>MQINPNIYRGYDLRGVSGVDLSPEVYYTLGRGYATFLAQRRITLCPVGCDNRLTSEEYKNSFIQGLNDGGIDTFDLGLSMSQVIYFSSYEYLTKAGAMITASHNPKDYNGLKLSVGYSDTMVTEEIQELKKIVDKGVFSKGQGKNTKKDIFPVYLAEITKYFDLSRKWKVVIDGCNTGSGIFYPQILRHAGCEVIEQNCTPDGNYPLGNPDPTETEVLERLAKTVTEEKADIGFAYDADGDRVAVVDNTGQVLWMDTIVALYAQDVLDFIPGAPIVYNNLCSKVVSETIVNRGGQPIVSRTGHSFVKAKIKEVRSPFGGELSGHIFFMDNFYGHDDAAYASLRLLSYLERTGQDLHQAVEKLPKYFSSPEIKLGLADNIKFQLIAGPIKEDLIKLLPYGTINEIDGIRIDTKESMVVVRASQNGPYLTTKFESKTLDGYDELKSGIAKIFKKYSEIDWSTGSNTSSLS</sequence>
<dbReference type="Proteomes" id="UP000033854">
    <property type="component" value="Unassembled WGS sequence"/>
</dbReference>
<evidence type="ECO:0000256" key="2">
    <source>
        <dbReference type="ARBA" id="ARBA00010231"/>
    </source>
</evidence>
<name>A0A0G1B910_9BACT</name>
<keyword evidence="3" id="KW-0597">Phosphoprotein</keyword>
<keyword evidence="6" id="KW-0413">Isomerase</keyword>
<accession>A0A0G1B910</accession>